<keyword evidence="1" id="KW-0812">Transmembrane</keyword>
<keyword evidence="4" id="KW-1185">Reference proteome</keyword>
<dbReference type="InterPro" id="IPR049790">
    <property type="entry name" value="Rv3655c/TadE"/>
</dbReference>
<sequence>MTWPTRPRRTDRGAVTAELALTLPILVAVTIGLVWLLAVGAAQVRVVDAARETARAVARGDSTAEAVARGQQVAPPGSTVTVSRQDGRVVAVASGRVDGPGGLFGFLPGVEVRAEAVTLDEDEVGQ</sequence>
<dbReference type="STRING" id="1005944.SAMN05192576_2395"/>
<reference evidence="3 4" key="1">
    <citation type="submission" date="2016-10" db="EMBL/GenBank/DDBJ databases">
        <authorList>
            <person name="de Groot N.N."/>
        </authorList>
    </citation>
    <scope>NUCLEOTIDE SEQUENCE [LARGE SCALE GENOMIC DNA]</scope>
    <source>
        <strain evidence="3 4">CGMCC 1.11147</strain>
    </source>
</reference>
<dbReference type="OrthoDB" id="3747652at2"/>
<dbReference type="Pfam" id="PF07811">
    <property type="entry name" value="TadE"/>
    <property type="match status" value="1"/>
</dbReference>
<dbReference type="EMBL" id="FNIC01000003">
    <property type="protein sequence ID" value="SDN56028.1"/>
    <property type="molecule type" value="Genomic_DNA"/>
</dbReference>
<evidence type="ECO:0000256" key="1">
    <source>
        <dbReference type="SAM" id="Phobius"/>
    </source>
</evidence>
<organism evidence="3 4">
    <name type="scientific">Nocardioides szechwanensis</name>
    <dbReference type="NCBI Taxonomy" id="1005944"/>
    <lineage>
        <taxon>Bacteria</taxon>
        <taxon>Bacillati</taxon>
        <taxon>Actinomycetota</taxon>
        <taxon>Actinomycetes</taxon>
        <taxon>Propionibacteriales</taxon>
        <taxon>Nocardioidaceae</taxon>
        <taxon>Nocardioides</taxon>
    </lineage>
</organism>
<dbReference type="AlphaFoldDB" id="A0A1H0CDP4"/>
<name>A0A1H0CDP4_9ACTN</name>
<feature type="domain" description="TadE-like" evidence="2">
    <location>
        <begin position="13"/>
        <end position="55"/>
    </location>
</feature>
<feature type="transmembrane region" description="Helical" evidence="1">
    <location>
        <begin position="20"/>
        <end position="42"/>
    </location>
</feature>
<proteinExistence type="predicted"/>
<keyword evidence="1" id="KW-1133">Transmembrane helix</keyword>
<evidence type="ECO:0000313" key="4">
    <source>
        <dbReference type="Proteomes" id="UP000199004"/>
    </source>
</evidence>
<dbReference type="NCBIfam" id="NF041390">
    <property type="entry name" value="TadE_Rv3655c"/>
    <property type="match status" value="1"/>
</dbReference>
<dbReference type="Proteomes" id="UP000199004">
    <property type="component" value="Unassembled WGS sequence"/>
</dbReference>
<accession>A0A1H0CDP4</accession>
<gene>
    <name evidence="3" type="ORF">SAMN05192576_2395</name>
</gene>
<evidence type="ECO:0000313" key="3">
    <source>
        <dbReference type="EMBL" id="SDN56028.1"/>
    </source>
</evidence>
<evidence type="ECO:0000259" key="2">
    <source>
        <dbReference type="Pfam" id="PF07811"/>
    </source>
</evidence>
<protein>
    <submittedName>
        <fullName evidence="3">TadE-like protein</fullName>
    </submittedName>
</protein>
<dbReference type="RefSeq" id="WP_143016174.1">
    <property type="nucleotide sequence ID" value="NZ_BKAE01000006.1"/>
</dbReference>
<keyword evidence="1" id="KW-0472">Membrane</keyword>
<dbReference type="InterPro" id="IPR012495">
    <property type="entry name" value="TadE-like_dom"/>
</dbReference>